<dbReference type="InterPro" id="IPR003953">
    <property type="entry name" value="FAD-dep_OxRdtase_2_FAD-bd"/>
</dbReference>
<feature type="region of interest" description="Disordered" evidence="5">
    <location>
        <begin position="1"/>
        <end position="23"/>
    </location>
</feature>
<dbReference type="PANTHER" id="PTHR43400:SF10">
    <property type="entry name" value="3-OXOSTEROID 1-DEHYDROGENASE"/>
    <property type="match status" value="1"/>
</dbReference>
<organism evidence="7 8">
    <name type="scientific">Rhodococcus gannanensis</name>
    <dbReference type="NCBI Taxonomy" id="1960308"/>
    <lineage>
        <taxon>Bacteria</taxon>
        <taxon>Bacillati</taxon>
        <taxon>Actinomycetota</taxon>
        <taxon>Actinomycetes</taxon>
        <taxon>Mycobacteriales</taxon>
        <taxon>Nocardiaceae</taxon>
        <taxon>Rhodococcus</taxon>
    </lineage>
</organism>
<feature type="domain" description="FAD-dependent oxidoreductase 2 FAD-binding" evidence="6">
    <location>
        <begin position="28"/>
        <end position="557"/>
    </location>
</feature>
<dbReference type="InterPro" id="IPR050315">
    <property type="entry name" value="FAD-oxidoreductase_2"/>
</dbReference>
<comment type="cofactor">
    <cofactor evidence="1">
        <name>FAD</name>
        <dbReference type="ChEBI" id="CHEBI:57692"/>
    </cofactor>
</comment>
<dbReference type="Gene3D" id="3.90.700.10">
    <property type="entry name" value="Succinate dehydrogenase/fumarate reductase flavoprotein, catalytic domain"/>
    <property type="match status" value="1"/>
</dbReference>
<protein>
    <submittedName>
        <fullName evidence="7">FAD-binding protein</fullName>
    </submittedName>
</protein>
<keyword evidence="4" id="KW-0560">Oxidoreductase</keyword>
<name>A0ABW4P5G4_9NOCA</name>
<evidence type="ECO:0000256" key="5">
    <source>
        <dbReference type="SAM" id="MobiDB-lite"/>
    </source>
</evidence>
<evidence type="ECO:0000256" key="2">
    <source>
        <dbReference type="ARBA" id="ARBA00022630"/>
    </source>
</evidence>
<dbReference type="NCBIfam" id="NF009478">
    <property type="entry name" value="PRK12844.1"/>
    <property type="match status" value="1"/>
</dbReference>
<evidence type="ECO:0000256" key="1">
    <source>
        <dbReference type="ARBA" id="ARBA00001974"/>
    </source>
</evidence>
<dbReference type="SUPFAM" id="SSF51905">
    <property type="entry name" value="FAD/NAD(P)-binding domain"/>
    <property type="match status" value="1"/>
</dbReference>
<evidence type="ECO:0000256" key="3">
    <source>
        <dbReference type="ARBA" id="ARBA00022827"/>
    </source>
</evidence>
<sequence length="585" mass="62102">MSTRETGTDGDESENGGQAGTEWDHTTDLLVVGSGGGLVGALRASSLGLDVVVAEKTDKVGGSTGMSGGVIWLPDNPMLARVGVPDSYDKAVAYFDTVAGKAEDCSPASSTARRRAYLVSGSEMFTFLENEGVEFIHCEGYSDYYSGVRGVEGGVARSRSVEATAFDTRQLGEWAQRLRPPVAGNLTLYTYEAAYVSSLFTRTGVARMSRVMARTVAGRLRGRKNVTNGAALIGYVLKALLTRGVPVWTETAFVDLVVEDGKVVGAVLERNGKEIRVRARKGVLLSAGGFSRNQTMREEFSRDQPGRVEWTSANPGDTGEALQVAMKHGAATDMMDEAWWLPSWIMPDGVPSMCISERSKPGSIMVDAQGNRYFNEAVAYQEAGQSMFAQEKAVGGALPSWLIVDSRHRSRYVFGGAPPGKTPKEWVTSGAMKKADTLEDLARQCGVDPTALAATVDRFNGFAATGVDEDFHRGEGDHEKYQGDPSRKPNPCLGPVAKPPFYAVAMYPGDIGTNGGLLCDEHGRVLTEAGAPIPGLYAAGNITASVMGRKYLGAGATIGPSVVFSFIAAEHASDRSGSETAPTAG</sequence>
<keyword evidence="2" id="KW-0285">Flavoprotein</keyword>
<accession>A0ABW4P5G4</accession>
<evidence type="ECO:0000256" key="4">
    <source>
        <dbReference type="ARBA" id="ARBA00023002"/>
    </source>
</evidence>
<dbReference type="InterPro" id="IPR027477">
    <property type="entry name" value="Succ_DH/fumarate_Rdtase_cat_sf"/>
</dbReference>
<keyword evidence="3" id="KW-0274">FAD</keyword>
<dbReference type="SUPFAM" id="SSF56425">
    <property type="entry name" value="Succinate dehydrogenase/fumarate reductase flavoprotein, catalytic domain"/>
    <property type="match status" value="1"/>
</dbReference>
<dbReference type="Proteomes" id="UP001597286">
    <property type="component" value="Unassembled WGS sequence"/>
</dbReference>
<comment type="caution">
    <text evidence="7">The sequence shown here is derived from an EMBL/GenBank/DDBJ whole genome shotgun (WGS) entry which is preliminary data.</text>
</comment>
<evidence type="ECO:0000313" key="7">
    <source>
        <dbReference type="EMBL" id="MFD1813286.1"/>
    </source>
</evidence>
<gene>
    <name evidence="7" type="ORF">ACFSJG_13760</name>
</gene>
<feature type="compositionally biased region" description="Basic and acidic residues" evidence="5">
    <location>
        <begin position="470"/>
        <end position="487"/>
    </location>
</feature>
<dbReference type="Pfam" id="PF00890">
    <property type="entry name" value="FAD_binding_2"/>
    <property type="match status" value="1"/>
</dbReference>
<dbReference type="PANTHER" id="PTHR43400">
    <property type="entry name" value="FUMARATE REDUCTASE"/>
    <property type="match status" value="1"/>
</dbReference>
<dbReference type="EMBL" id="JBHUFB010000010">
    <property type="protein sequence ID" value="MFD1813286.1"/>
    <property type="molecule type" value="Genomic_DNA"/>
</dbReference>
<evidence type="ECO:0000313" key="8">
    <source>
        <dbReference type="Proteomes" id="UP001597286"/>
    </source>
</evidence>
<evidence type="ECO:0000259" key="6">
    <source>
        <dbReference type="Pfam" id="PF00890"/>
    </source>
</evidence>
<dbReference type="Gene3D" id="3.50.50.60">
    <property type="entry name" value="FAD/NAD(P)-binding domain"/>
    <property type="match status" value="2"/>
</dbReference>
<keyword evidence="8" id="KW-1185">Reference proteome</keyword>
<reference evidence="8" key="1">
    <citation type="journal article" date="2019" name="Int. J. Syst. Evol. Microbiol.">
        <title>The Global Catalogue of Microorganisms (GCM) 10K type strain sequencing project: providing services to taxonomists for standard genome sequencing and annotation.</title>
        <authorList>
            <consortium name="The Broad Institute Genomics Platform"/>
            <consortium name="The Broad Institute Genome Sequencing Center for Infectious Disease"/>
            <person name="Wu L."/>
            <person name="Ma J."/>
        </authorList>
    </citation>
    <scope>NUCLEOTIDE SEQUENCE [LARGE SCALE GENOMIC DNA]</scope>
    <source>
        <strain evidence="8">DT72</strain>
    </source>
</reference>
<dbReference type="InterPro" id="IPR036188">
    <property type="entry name" value="FAD/NAD-bd_sf"/>
</dbReference>
<dbReference type="RefSeq" id="WP_378485758.1">
    <property type="nucleotide sequence ID" value="NZ_JBHUFB010000010.1"/>
</dbReference>
<feature type="region of interest" description="Disordered" evidence="5">
    <location>
        <begin position="470"/>
        <end position="491"/>
    </location>
</feature>
<proteinExistence type="predicted"/>